<keyword evidence="5" id="KW-0997">Cell inner membrane</keyword>
<dbReference type="Pfam" id="PF12019">
    <property type="entry name" value="GspH"/>
    <property type="match status" value="1"/>
</dbReference>
<gene>
    <name evidence="12" type="ORF">ACFOEW_18690</name>
</gene>
<keyword evidence="8" id="KW-0472">Membrane</keyword>
<comment type="similarity">
    <text evidence="9">Belongs to the GSP H family.</text>
</comment>
<evidence type="ECO:0000256" key="4">
    <source>
        <dbReference type="ARBA" id="ARBA00022481"/>
    </source>
</evidence>
<evidence type="ECO:0000256" key="6">
    <source>
        <dbReference type="ARBA" id="ARBA00022692"/>
    </source>
</evidence>
<dbReference type="EMBL" id="JBHRSX010000098">
    <property type="protein sequence ID" value="MFC3203835.1"/>
    <property type="molecule type" value="Genomic_DNA"/>
</dbReference>
<protein>
    <recommendedName>
        <fullName evidence="2">Type II secretion system protein H</fullName>
    </recommendedName>
    <alternativeName>
        <fullName evidence="10">General secretion pathway protein H</fullName>
    </alternativeName>
</protein>
<name>A0ABV7K0A6_9ALTE</name>
<evidence type="ECO:0000256" key="7">
    <source>
        <dbReference type="ARBA" id="ARBA00022989"/>
    </source>
</evidence>
<reference evidence="13" key="1">
    <citation type="journal article" date="2019" name="Int. J. Syst. Evol. Microbiol.">
        <title>The Global Catalogue of Microorganisms (GCM) 10K type strain sequencing project: providing services to taxonomists for standard genome sequencing and annotation.</title>
        <authorList>
            <consortium name="The Broad Institute Genomics Platform"/>
            <consortium name="The Broad Institute Genome Sequencing Center for Infectious Disease"/>
            <person name="Wu L."/>
            <person name="Ma J."/>
        </authorList>
    </citation>
    <scope>NUCLEOTIDE SEQUENCE [LARGE SCALE GENOMIC DNA]</scope>
    <source>
        <strain evidence="13">KCTC 52449</strain>
    </source>
</reference>
<sequence>MRVKVRGFSLSQLLIVVAIIAIIASQGLHGFGNMIKNIELKGAIQSVYFQMQGARSLAVTRQQTVVVDMVTGNQWCMGITDQPDCDCQVVNSCTVEGVEKVISYQQYRFALLSGSSFTHNNQSRFAAPRGLAQGYAGALTLTNTLESYKVIVSNTGRVRICALTQPVHPYKMC</sequence>
<evidence type="ECO:0000259" key="11">
    <source>
        <dbReference type="Pfam" id="PF12019"/>
    </source>
</evidence>
<evidence type="ECO:0000256" key="1">
    <source>
        <dbReference type="ARBA" id="ARBA00004377"/>
    </source>
</evidence>
<evidence type="ECO:0000256" key="9">
    <source>
        <dbReference type="ARBA" id="ARBA00025772"/>
    </source>
</evidence>
<dbReference type="Gene3D" id="3.55.40.10">
    <property type="entry name" value="minor pseudopilin epsh domain"/>
    <property type="match status" value="1"/>
</dbReference>
<evidence type="ECO:0000256" key="8">
    <source>
        <dbReference type="ARBA" id="ARBA00023136"/>
    </source>
</evidence>
<keyword evidence="13" id="KW-1185">Reference proteome</keyword>
<keyword evidence="7" id="KW-1133">Transmembrane helix</keyword>
<dbReference type="InterPro" id="IPR022346">
    <property type="entry name" value="T2SS_GspH"/>
</dbReference>
<evidence type="ECO:0000313" key="12">
    <source>
        <dbReference type="EMBL" id="MFC3203835.1"/>
    </source>
</evidence>
<accession>A0ABV7K0A6</accession>
<evidence type="ECO:0000256" key="3">
    <source>
        <dbReference type="ARBA" id="ARBA00022475"/>
    </source>
</evidence>
<dbReference type="Proteomes" id="UP001595477">
    <property type="component" value="Unassembled WGS sequence"/>
</dbReference>
<comment type="subcellular location">
    <subcellularLocation>
        <location evidence="1">Cell inner membrane</location>
        <topology evidence="1">Single-pass membrane protein</topology>
    </subcellularLocation>
</comment>
<evidence type="ECO:0000313" key="13">
    <source>
        <dbReference type="Proteomes" id="UP001595477"/>
    </source>
</evidence>
<organism evidence="12 13">
    <name type="scientific">Alteromonas oceani</name>
    <dbReference type="NCBI Taxonomy" id="2071609"/>
    <lineage>
        <taxon>Bacteria</taxon>
        <taxon>Pseudomonadati</taxon>
        <taxon>Pseudomonadota</taxon>
        <taxon>Gammaproteobacteria</taxon>
        <taxon>Alteromonadales</taxon>
        <taxon>Alteromonadaceae</taxon>
        <taxon>Alteromonas/Salinimonas group</taxon>
        <taxon>Alteromonas</taxon>
    </lineage>
</organism>
<evidence type="ECO:0000256" key="10">
    <source>
        <dbReference type="ARBA" id="ARBA00030775"/>
    </source>
</evidence>
<keyword evidence="4" id="KW-0488">Methylation</keyword>
<dbReference type="InterPro" id="IPR045584">
    <property type="entry name" value="Pilin-like"/>
</dbReference>
<dbReference type="SUPFAM" id="SSF54523">
    <property type="entry name" value="Pili subunits"/>
    <property type="match status" value="1"/>
</dbReference>
<evidence type="ECO:0000256" key="5">
    <source>
        <dbReference type="ARBA" id="ARBA00022519"/>
    </source>
</evidence>
<keyword evidence="3" id="KW-1003">Cell membrane</keyword>
<comment type="caution">
    <text evidence="12">The sequence shown here is derived from an EMBL/GenBank/DDBJ whole genome shotgun (WGS) entry which is preliminary data.</text>
</comment>
<dbReference type="RefSeq" id="WP_123324544.1">
    <property type="nucleotide sequence ID" value="NZ_JBHRSX010000098.1"/>
</dbReference>
<keyword evidence="6" id="KW-0812">Transmembrane</keyword>
<proteinExistence type="inferred from homology"/>
<feature type="domain" description="General secretion pathway GspH" evidence="11">
    <location>
        <begin position="45"/>
        <end position="156"/>
    </location>
</feature>
<evidence type="ECO:0000256" key="2">
    <source>
        <dbReference type="ARBA" id="ARBA00021549"/>
    </source>
</evidence>